<name>A0A382B7G2_9ZZZZ</name>
<sequence length="39" mass="4305">MEQSSEDFHSPPPTFLAIANGQIKAIGNAGKVTRIRYMK</sequence>
<reference evidence="1" key="1">
    <citation type="submission" date="2018-05" db="EMBL/GenBank/DDBJ databases">
        <authorList>
            <person name="Lanie J.A."/>
            <person name="Ng W.-L."/>
            <person name="Kazmierczak K.M."/>
            <person name="Andrzejewski T.M."/>
            <person name="Davidsen T.M."/>
            <person name="Wayne K.J."/>
            <person name="Tettelin H."/>
            <person name="Glass J.I."/>
            <person name="Rusch D."/>
            <person name="Podicherti R."/>
            <person name="Tsui H.-C.T."/>
            <person name="Winkler M.E."/>
        </authorList>
    </citation>
    <scope>NUCLEOTIDE SEQUENCE</scope>
</reference>
<gene>
    <name evidence="1" type="ORF">METZ01_LOCUS162624</name>
</gene>
<feature type="non-terminal residue" evidence="1">
    <location>
        <position position="39"/>
    </location>
</feature>
<organism evidence="1">
    <name type="scientific">marine metagenome</name>
    <dbReference type="NCBI Taxonomy" id="408172"/>
    <lineage>
        <taxon>unclassified sequences</taxon>
        <taxon>metagenomes</taxon>
        <taxon>ecological metagenomes</taxon>
    </lineage>
</organism>
<evidence type="ECO:0000313" key="1">
    <source>
        <dbReference type="EMBL" id="SVB09770.1"/>
    </source>
</evidence>
<proteinExistence type="predicted"/>
<dbReference type="EMBL" id="UINC01028567">
    <property type="protein sequence ID" value="SVB09770.1"/>
    <property type="molecule type" value="Genomic_DNA"/>
</dbReference>
<dbReference type="AlphaFoldDB" id="A0A382B7G2"/>
<protein>
    <submittedName>
        <fullName evidence="1">Uncharacterized protein</fullName>
    </submittedName>
</protein>
<accession>A0A382B7G2</accession>